<evidence type="ECO:0000256" key="2">
    <source>
        <dbReference type="SAM" id="Phobius"/>
    </source>
</evidence>
<feature type="compositionally biased region" description="Pro residues" evidence="1">
    <location>
        <begin position="2198"/>
        <end position="2207"/>
    </location>
</feature>
<dbReference type="EMBL" id="CZBP01000001">
    <property type="protein sequence ID" value="CUP60075.1"/>
    <property type="molecule type" value="Genomic_DNA"/>
</dbReference>
<feature type="region of interest" description="Disordered" evidence="1">
    <location>
        <begin position="2765"/>
        <end position="2796"/>
    </location>
</feature>
<dbReference type="InterPro" id="IPR026466">
    <property type="entry name" value="Fim_isopep_form_D2_dom"/>
</dbReference>
<keyword evidence="2" id="KW-1133">Transmembrane helix</keyword>
<feature type="compositionally biased region" description="Polar residues" evidence="1">
    <location>
        <begin position="2782"/>
        <end position="2795"/>
    </location>
</feature>
<feature type="domain" description="DUF11" evidence="3">
    <location>
        <begin position="571"/>
        <end position="691"/>
    </location>
</feature>
<feature type="region of interest" description="Disordered" evidence="1">
    <location>
        <begin position="990"/>
        <end position="1044"/>
    </location>
</feature>
<name>A0A174PP00_9FIRM</name>
<dbReference type="InterPro" id="IPR051172">
    <property type="entry name" value="Chlamydia_OmcB"/>
</dbReference>
<feature type="domain" description="DUF11" evidence="3">
    <location>
        <begin position="1767"/>
        <end position="1887"/>
    </location>
</feature>
<dbReference type="NCBIfam" id="TIGR01451">
    <property type="entry name" value="B_ant_repeat"/>
    <property type="match status" value="9"/>
</dbReference>
<dbReference type="SUPFAM" id="SSF49401">
    <property type="entry name" value="Bacterial adhesins"/>
    <property type="match status" value="6"/>
</dbReference>
<feature type="domain" description="DUF11" evidence="3">
    <location>
        <begin position="2502"/>
        <end position="2624"/>
    </location>
</feature>
<gene>
    <name evidence="4" type="ORF">ERS852569_00126</name>
</gene>
<accession>A0A174PP00</accession>
<feature type="domain" description="DUF11" evidence="3">
    <location>
        <begin position="2221"/>
        <end position="2348"/>
    </location>
</feature>
<proteinExistence type="predicted"/>
<keyword evidence="2" id="KW-0472">Membrane</keyword>
<dbReference type="PANTHER" id="PTHR34819">
    <property type="entry name" value="LARGE CYSTEINE-RICH PERIPLASMIC PROTEIN OMCB"/>
    <property type="match status" value="1"/>
</dbReference>
<protein>
    <submittedName>
        <fullName evidence="4">Uncharacterized protein conserved in bacteria</fullName>
    </submittedName>
</protein>
<evidence type="ECO:0000313" key="5">
    <source>
        <dbReference type="Proteomes" id="UP000095762"/>
    </source>
</evidence>
<feature type="region of interest" description="Disordered" evidence="1">
    <location>
        <begin position="2174"/>
        <end position="2221"/>
    </location>
</feature>
<dbReference type="InterPro" id="IPR001434">
    <property type="entry name" value="OmcB-like_DUF11"/>
</dbReference>
<dbReference type="NCBIfam" id="TIGR04226">
    <property type="entry name" value="RrgB_K2N_iso_D2"/>
    <property type="match status" value="4"/>
</dbReference>
<feature type="transmembrane region" description="Helical" evidence="2">
    <location>
        <begin position="2804"/>
        <end position="2825"/>
    </location>
</feature>
<feature type="compositionally biased region" description="Acidic residues" evidence="1">
    <location>
        <begin position="991"/>
        <end position="1007"/>
    </location>
</feature>
<dbReference type="Pfam" id="PF01345">
    <property type="entry name" value="DUF11"/>
    <property type="match status" value="5"/>
</dbReference>
<evidence type="ECO:0000256" key="1">
    <source>
        <dbReference type="SAM" id="MobiDB-lite"/>
    </source>
</evidence>
<evidence type="ECO:0000313" key="4">
    <source>
        <dbReference type="EMBL" id="CUP60075.1"/>
    </source>
</evidence>
<feature type="transmembrane region" description="Helical" evidence="2">
    <location>
        <begin position="54"/>
        <end position="76"/>
    </location>
</feature>
<evidence type="ECO:0000259" key="3">
    <source>
        <dbReference type="Pfam" id="PF01345"/>
    </source>
</evidence>
<keyword evidence="2" id="KW-0812">Transmembrane</keyword>
<sequence>MRHRTGSPPHDKTAKTVSMGALWGNKSPPVRFLAEINLFFERSSFMERKKNSALYNKLVSLFTSILMVLSTFISYIPTSALSVQAADHNREDLYTIEHLANINTIDPDFDIANDAKPVTFGDFDSYTTNFENDLSETPFLGDNAIVVVQKVDDPTTDGQQPWITYHHVAKNSVTGEAYDLKVTLTGYDKHSYRSISKETGMEIPPFFAAGKKTVGFWTETLRDVTCSFEWLVSTGDQSNRAMTSDEKANFRSYFTLSDLDANQGFDIQKQDGLVGLYKYSIGGHEDHLFQMTSSTKVTLPSDGVTYTPGKSYPWYTGAIVARPESTEDEDEWGWVMGYMKGTDNFSLTFYDNWTRFARTKDFQAEMMFPDMTPFAIHYGFAAQSMFSYQYPPDAQMILKHVGEKGASWDEAVDAYDENNAFEINDYDEFDYLIRAYSPGFRTNEFEIKDTLEECLTIKDDHHVTITDKDGKNVTKNFDITIDGQTITCNPNEKYRISEDFAKQNQMFTVRLTVHRVKTEDVRDFMAPWLANNGYTFYVPNVATLRFSDDQNGTQEFTSNEVWITDDIESRLTVEKDAKYDDWKVGDEVTYSVEVTQTKQDGYATNVVVTDQDIPSCLKLVNNGWEVDGPASGETPSMSSLGDNGWILTCPILQYNDSIRITFKCVVTKDANGKDWINTAKATADNFYDGNGDKAYASDSAEIWVNSPVLTVDKVADRYEYEVGDTVKYTVSVKNTADYTVAQNVTVEDIELPDGLELQGDVVADMGESQTTIGWPVTDGTTTIAKEDKDNNVAVVPDGNGWTVTADYLPSGTPLNITFNCVATKNANGVESQNVVSATADNFLSLDENQEPQTAQDDAEVYVNTAYFDIEKTSDAYEWQVGDHVPFEITVKNVNDEGTQNLADDEKYAGLDEDEKAKIGAAGKTVARNVVITDKDIPAGFKLDFDSVNVQTADTADSVEDEVDKQLAALENESVDEQAMTEDEILANAGIDLDEDGTDASDDVDLDLPELNGDQDSTGDTDGSDNTDLPDVTNPDKHDPTPAEEMTVTGIPDTFDDHVAGTPDKSNDVDESLWNETVNKDITKELTQVGNGWELKISNLPAGNDVMIRFTCEALEAGNGAEGVNVGTVSATNGIEKSDDAEAYINTAALSIDKQVVNKYAAGGEEDAQDGREGYEFRVGDDVEYKLIVNNNQKGSVARNVVISDTTIPAGLTLDESSITVEGLPDTYTNPVAGTDDESSQLDPDHYNETEVNPILSNVEAVKGGFQVTIDNLPCTTGDNLNNLTTPVVITYHCTVEEDINGDVVINTAKADADNAEAVTDSEKIWVNSPVLDQTKKADREEYMVGDTITYQVDLDQTQTGCVARDITFTDTIDTEGVKLQKNSIVLIDQDGNKVDPANVTVNGNTFTVETGLNLVKAHGYMNIDLGAANEETGDSGRTEVGDYNPLKLERETHLTLEYAVEVTDPDLAGERVHNVITANSKENIPVDSEAEVPIYGPALDIVKESDKTEYQVGEKAQYKLTVRELRDNITAKQVVITDAFQQEGMKISKISVHFNGETLDSAEIDQTADNAFKINTGVDLTIEDKLEVFYTVVFTDPSLHDQDVINVATAKGENTEEEKQDNSVHIVDETPGLTIKKVSDKESYKVGDTGHYTVTVTNTEKGTTARNVIIKDALQVEGAKIVENSIKVYNDAGKLMDDAEIEHSDTDYAIATGHDLEYKEQFTVNYDVLFESESLAGKDILNVARATCDNLRVETKTPDPIKLANGLEVYKSADPATGSVVKNGDTINYSINVKNTSNDDMKNVLVKDMIPEYTEYASSEEQDGVIAGTRTLNDKLYATFVIESLPAGEEKTVSFAVTVTDAPQEAMILNVAQVRVTKFALDDQTDNTWTHEAFRNTNETVHYTDTRWVKDQNVVYIDGGKLSVEKSSDKMNYSVGETGHYTVSVKQKVEGAVARNVVVADKLQKKGAYIQKDSIKAYILREGAEEPEEIEDVQLVAKDFEYTLYTNTNLKYGEEILVKYDVLFKDAELEGQQIKNVALAKDDSTVPGDEPTDTNRVTVGDAGLIIAKSSDKAKYKVGDVGKYTLKVTAADQSRTIKNVVVKDVMKQKGAHLVTGTVRTYYDNEELKVDVQEKDNGFVVETKHDLSGTHAIYVTYDVVFEEASLDGRDVTNIATTWGDNTNPSDDEHTVHVGKGDTPAPDPNPSPDPDTPDPDKPGVGGMTIAKTANKNEVAVGDVVSYTLTAKVNSGKETAKNVVITDTLDADLFEHLEIDKDSFRSYLDDSEFHGTDLSISSTGFTLKSGKDMKPGQVMKVTYDVKVKDDTLKGKTFKNIATVSSDNMDTAKDKESVKVKTDDPVEGGMTISKKANQTKVSVGDTVSYTLEAKVNSGTDTAKNVVIKDTVDSAYAKYVSIDRSSVHCYIDNSEFSPKSLDVTENGFTVTSGKDLKPGQVMKVTYDMKVVSDKLKGKSIKNAAVVSSDNMNPGNDTEIVEVPSDKPVTGGLNLTKTVDHSQINVGDTVKYTLIGKTTSADTAVNVVIKDALDNKGMIDESSIKAYLDDQLFTPKKLSVTDDGFTMETGKDLAAKQILKVTYSVRFADDSLAGKTVKNTAVISSDNMDPVDANRDVTVNPKSDPEVETPALSIDKSVNLSNASVGDTLSYTITVKETEKGQTAKNVVVTDNFDTAGMKVGGIQTTLDGKTIKAAVTKAENGFVINTNSDLAYGSTLKITYQAVISDSSLAGKMVGNTAVASADDVNDVAANASVTIAENPSPSETPAPSVTPAPGNSDNTTNTVGPKTGLVNHAGMYAGIGLGIVAVAAIAVFVMRRKKK</sequence>
<feature type="compositionally biased region" description="Basic and acidic residues" evidence="1">
    <location>
        <begin position="2184"/>
        <end position="2193"/>
    </location>
</feature>
<dbReference type="InterPro" id="IPR008966">
    <property type="entry name" value="Adhesion_dom_sf"/>
</dbReference>
<feature type="domain" description="DUF11" evidence="3">
    <location>
        <begin position="2362"/>
        <end position="2490"/>
    </location>
</feature>
<reference evidence="4 5" key="1">
    <citation type="submission" date="2015-09" db="EMBL/GenBank/DDBJ databases">
        <authorList>
            <consortium name="Pathogen Informatics"/>
        </authorList>
    </citation>
    <scope>NUCLEOTIDE SEQUENCE [LARGE SCALE GENOMIC DNA]</scope>
    <source>
        <strain evidence="4 5">2789STDY5834957</strain>
    </source>
</reference>
<organism evidence="4 5">
    <name type="scientific">Blautia obeum</name>
    <dbReference type="NCBI Taxonomy" id="40520"/>
    <lineage>
        <taxon>Bacteria</taxon>
        <taxon>Bacillati</taxon>
        <taxon>Bacillota</taxon>
        <taxon>Clostridia</taxon>
        <taxon>Lachnospirales</taxon>
        <taxon>Lachnospiraceae</taxon>
        <taxon>Blautia</taxon>
    </lineage>
</organism>
<dbReference type="Proteomes" id="UP000095762">
    <property type="component" value="Unassembled WGS sequence"/>
</dbReference>
<dbReference type="Gene3D" id="2.60.40.740">
    <property type="match status" value="10"/>
</dbReference>
<dbReference type="InterPro" id="IPR047589">
    <property type="entry name" value="DUF11_rpt"/>
</dbReference>
<dbReference type="PANTHER" id="PTHR34819:SF3">
    <property type="entry name" value="CELL SURFACE PROTEIN"/>
    <property type="match status" value="1"/>
</dbReference>